<feature type="compositionally biased region" description="Low complexity" evidence="2">
    <location>
        <begin position="548"/>
        <end position="564"/>
    </location>
</feature>
<dbReference type="PANTHER" id="PTHR11709:SF58">
    <property type="entry name" value="SKU5 SIMILAR 3"/>
    <property type="match status" value="1"/>
</dbReference>
<feature type="domain" description="Plastocyanin-like" evidence="6">
    <location>
        <begin position="383"/>
        <end position="520"/>
    </location>
</feature>
<evidence type="ECO:0000259" key="5">
    <source>
        <dbReference type="Pfam" id="PF00394"/>
    </source>
</evidence>
<dbReference type="GO" id="GO:0005507">
    <property type="term" value="F:copper ion binding"/>
    <property type="evidence" value="ECO:0007669"/>
    <property type="project" value="InterPro"/>
</dbReference>
<feature type="region of interest" description="Disordered" evidence="2">
    <location>
        <begin position="520"/>
        <end position="564"/>
    </location>
</feature>
<dbReference type="Pfam" id="PF00394">
    <property type="entry name" value="Cu-oxidase"/>
    <property type="match status" value="1"/>
</dbReference>
<dbReference type="GO" id="GO:0005886">
    <property type="term" value="C:plasma membrane"/>
    <property type="evidence" value="ECO:0007669"/>
    <property type="project" value="TreeGrafter"/>
</dbReference>
<feature type="transmembrane region" description="Helical" evidence="3">
    <location>
        <begin position="565"/>
        <end position="587"/>
    </location>
</feature>
<comment type="similarity">
    <text evidence="1">Belongs to the multicopper oxidase family.</text>
</comment>
<comment type="caution">
    <text evidence="8">The sequence shown here is derived from an EMBL/GenBank/DDBJ whole genome shotgun (WGS) entry which is preliminary data.</text>
</comment>
<evidence type="ECO:0000259" key="6">
    <source>
        <dbReference type="Pfam" id="PF07731"/>
    </source>
</evidence>
<evidence type="ECO:0000256" key="2">
    <source>
        <dbReference type="SAM" id="MobiDB-lite"/>
    </source>
</evidence>
<dbReference type="Proteomes" id="UP000825729">
    <property type="component" value="Unassembled WGS sequence"/>
</dbReference>
<dbReference type="GO" id="GO:0016491">
    <property type="term" value="F:oxidoreductase activity"/>
    <property type="evidence" value="ECO:0007669"/>
    <property type="project" value="InterPro"/>
</dbReference>
<keyword evidence="4" id="KW-0732">Signal</keyword>
<dbReference type="EMBL" id="JAINDJ010000004">
    <property type="protein sequence ID" value="KAG9449535.1"/>
    <property type="molecule type" value="Genomic_DNA"/>
</dbReference>
<dbReference type="Pfam" id="PF07732">
    <property type="entry name" value="Cu-oxidase_3"/>
    <property type="match status" value="1"/>
</dbReference>
<evidence type="ECO:0000256" key="4">
    <source>
        <dbReference type="SAM" id="SignalP"/>
    </source>
</evidence>
<feature type="domain" description="Plastocyanin-like" evidence="7">
    <location>
        <begin position="46"/>
        <end position="148"/>
    </location>
</feature>
<keyword evidence="3" id="KW-0812">Transmembrane</keyword>
<evidence type="ECO:0000313" key="9">
    <source>
        <dbReference type="Proteomes" id="UP000825729"/>
    </source>
</evidence>
<gene>
    <name evidence="8" type="ORF">H6P81_009500</name>
</gene>
<evidence type="ECO:0008006" key="10">
    <source>
        <dbReference type="Google" id="ProtNLM"/>
    </source>
</evidence>
<dbReference type="InterPro" id="IPR001117">
    <property type="entry name" value="Cu-oxidase_2nd"/>
</dbReference>
<accession>A0AAV7EL38</accession>
<keyword evidence="3" id="KW-1133">Transmembrane helix</keyword>
<evidence type="ECO:0000259" key="7">
    <source>
        <dbReference type="Pfam" id="PF07732"/>
    </source>
</evidence>
<feature type="chain" id="PRO_5043641876" description="Monocopper oxidase-like protein SKU5" evidence="4">
    <location>
        <begin position="26"/>
        <end position="588"/>
    </location>
</feature>
<reference evidence="8 9" key="1">
    <citation type="submission" date="2021-07" db="EMBL/GenBank/DDBJ databases">
        <title>The Aristolochia fimbriata genome: insights into angiosperm evolution, floral development and chemical biosynthesis.</title>
        <authorList>
            <person name="Jiao Y."/>
        </authorList>
    </citation>
    <scope>NUCLEOTIDE SEQUENCE [LARGE SCALE GENOMIC DNA]</scope>
    <source>
        <strain evidence="8">IBCAS-2021</strain>
        <tissue evidence="8">Leaf</tissue>
    </source>
</reference>
<sequence length="588" mass="65090">MDSGSGAPLVPWAVTLLCLFAKAGCIDIYLQWNVTVSMLAPIYEFQPVIQINGMFPGPLINATTNDNIHVNVFNSLDEPVLFTWNGIQQRLNSWQDGVSGTNCPIKPGTNWTYVFQTKDQIGSFFYFPSTRFQKAAGGFGPIRINNRNVILVPFPKPEAEFDLLIGDWFGTPYKDVRASPDKANVAALLMNGKPAYWNAIDPERFNVTQGKTYRFRVSNVGSKHSLNFKIQKHKMMIVETEGSYTNQITVDSLDIHVGQSFSVMVTANQSIGDYAILASVTQTGPEEWLEFGAALLHYQGSTTSPSKDFPYVPDPRDRAFSVNQARSIRWNMTTGAARPNPQGTFNVTNVTLSETFVLRSSREEINGAPAYTVNNVSYLTPATPLKLADHFSNGSGVYELDSFPRNSVNRAASYGTSVVAGIHKGWAEIVFQNDLHEMDSWHLDGFGFYAVGFGDGDWSNASREGYNLFDPVVRSTVQVYPKGWTAVYVYLDNPGMWNLRSQTLRNWYLGEELYVRVYDPDPNPSKERPPPSNLLLCGNYEPAPSPSPQGHGQRSSSRRSVSAPLGGRGGGVLLAVLVNMALIIGVWI</sequence>
<name>A0AAV7EL38_ARIFI</name>
<feature type="signal peptide" evidence="4">
    <location>
        <begin position="1"/>
        <end position="25"/>
    </location>
</feature>
<evidence type="ECO:0000313" key="8">
    <source>
        <dbReference type="EMBL" id="KAG9449535.1"/>
    </source>
</evidence>
<keyword evidence="3" id="KW-0472">Membrane</keyword>
<evidence type="ECO:0000256" key="3">
    <source>
        <dbReference type="SAM" id="Phobius"/>
    </source>
</evidence>
<protein>
    <recommendedName>
        <fullName evidence="10">Monocopper oxidase-like protein SKU5</fullName>
    </recommendedName>
</protein>
<dbReference type="InterPro" id="IPR008972">
    <property type="entry name" value="Cupredoxin"/>
</dbReference>
<dbReference type="InterPro" id="IPR045087">
    <property type="entry name" value="Cu-oxidase_fam"/>
</dbReference>
<evidence type="ECO:0000256" key="1">
    <source>
        <dbReference type="ARBA" id="ARBA00010609"/>
    </source>
</evidence>
<proteinExistence type="inferred from homology"/>
<keyword evidence="9" id="KW-1185">Reference proteome</keyword>
<dbReference type="SUPFAM" id="SSF49503">
    <property type="entry name" value="Cupredoxins"/>
    <property type="match status" value="3"/>
</dbReference>
<dbReference type="FunFam" id="2.60.40.420:FF:000045">
    <property type="entry name" value="Laccase 2"/>
    <property type="match status" value="1"/>
</dbReference>
<dbReference type="Gene3D" id="2.60.40.420">
    <property type="entry name" value="Cupredoxins - blue copper proteins"/>
    <property type="match status" value="3"/>
</dbReference>
<dbReference type="InterPro" id="IPR011707">
    <property type="entry name" value="Cu-oxidase-like_N"/>
</dbReference>
<feature type="domain" description="Plastocyanin-like" evidence="5">
    <location>
        <begin position="163"/>
        <end position="301"/>
    </location>
</feature>
<dbReference type="InterPro" id="IPR011706">
    <property type="entry name" value="Cu-oxidase_C"/>
</dbReference>
<dbReference type="Pfam" id="PF07731">
    <property type="entry name" value="Cu-oxidase_2"/>
    <property type="match status" value="1"/>
</dbReference>
<dbReference type="PANTHER" id="PTHR11709">
    <property type="entry name" value="MULTI-COPPER OXIDASE"/>
    <property type="match status" value="1"/>
</dbReference>
<organism evidence="8 9">
    <name type="scientific">Aristolochia fimbriata</name>
    <name type="common">White veined hardy Dutchman's pipe vine</name>
    <dbReference type="NCBI Taxonomy" id="158543"/>
    <lineage>
        <taxon>Eukaryota</taxon>
        <taxon>Viridiplantae</taxon>
        <taxon>Streptophyta</taxon>
        <taxon>Embryophyta</taxon>
        <taxon>Tracheophyta</taxon>
        <taxon>Spermatophyta</taxon>
        <taxon>Magnoliopsida</taxon>
        <taxon>Magnoliidae</taxon>
        <taxon>Piperales</taxon>
        <taxon>Aristolochiaceae</taxon>
        <taxon>Aristolochia</taxon>
    </lineage>
</organism>
<dbReference type="AlphaFoldDB" id="A0AAV7EL38"/>